<dbReference type="InterPro" id="IPR011128">
    <property type="entry name" value="G3P_DH_NAD-dep_N"/>
</dbReference>
<proteinExistence type="inferred from homology"/>
<dbReference type="InterPro" id="IPR036291">
    <property type="entry name" value="NAD(P)-bd_dom_sf"/>
</dbReference>
<dbReference type="EMBL" id="JACAZE010000007">
    <property type="protein sequence ID" value="KAF7311084.1"/>
    <property type="molecule type" value="Genomic_DNA"/>
</dbReference>
<protein>
    <recommendedName>
        <fullName evidence="5">Glycerol-3-phosphate dehydrogenase [NAD(+)]</fullName>
        <ecNumber evidence="5">1.1.1.8</ecNumber>
    </recommendedName>
</protein>
<dbReference type="Pfam" id="PF07479">
    <property type="entry name" value="NAD_Gly3P_dh_C"/>
    <property type="match status" value="1"/>
</dbReference>
<dbReference type="OrthoDB" id="10263760at2759"/>
<dbReference type="EC" id="1.1.1.8" evidence="5"/>
<evidence type="ECO:0000313" key="9">
    <source>
        <dbReference type="Proteomes" id="UP000613580"/>
    </source>
</evidence>
<feature type="domain" description="Glycerol-3-phosphate dehydrogenase NAD-dependent N-terminal" evidence="6">
    <location>
        <begin position="46"/>
        <end position="204"/>
    </location>
</feature>
<dbReference type="AlphaFoldDB" id="A0A8H6W9W1"/>
<dbReference type="GO" id="GO:0005829">
    <property type="term" value="C:cytosol"/>
    <property type="evidence" value="ECO:0007669"/>
    <property type="project" value="TreeGrafter"/>
</dbReference>
<keyword evidence="2 4" id="KW-0560">Oxidoreductase</keyword>
<dbReference type="GO" id="GO:0051287">
    <property type="term" value="F:NAD binding"/>
    <property type="evidence" value="ECO:0007669"/>
    <property type="project" value="UniProtKB-UniRule"/>
</dbReference>
<reference evidence="8" key="1">
    <citation type="submission" date="2020-05" db="EMBL/GenBank/DDBJ databases">
        <title>Mycena genomes resolve the evolution of fungal bioluminescence.</title>
        <authorList>
            <person name="Tsai I.J."/>
        </authorList>
    </citation>
    <scope>NUCLEOTIDE SEQUENCE</scope>
    <source>
        <strain evidence="8">110903Hualien_Pintung</strain>
    </source>
</reference>
<evidence type="ECO:0000259" key="7">
    <source>
        <dbReference type="Pfam" id="PF07479"/>
    </source>
</evidence>
<dbReference type="SUPFAM" id="SSF48179">
    <property type="entry name" value="6-phosphogluconate dehydrogenase C-terminal domain-like"/>
    <property type="match status" value="1"/>
</dbReference>
<evidence type="ECO:0000256" key="4">
    <source>
        <dbReference type="RuleBase" id="RU000437"/>
    </source>
</evidence>
<dbReference type="GO" id="GO:0046168">
    <property type="term" value="P:glycerol-3-phosphate catabolic process"/>
    <property type="evidence" value="ECO:0007669"/>
    <property type="project" value="UniProtKB-UniRule"/>
</dbReference>
<evidence type="ECO:0000256" key="5">
    <source>
        <dbReference type="RuleBase" id="RU361243"/>
    </source>
</evidence>
<evidence type="ECO:0000259" key="6">
    <source>
        <dbReference type="Pfam" id="PF01210"/>
    </source>
</evidence>
<feature type="domain" description="Glycerol-3-phosphate dehydrogenase NAD-dependent C-terminal" evidence="7">
    <location>
        <begin position="229"/>
        <end position="375"/>
    </location>
</feature>
<accession>A0A8H6W9W1</accession>
<dbReference type="GO" id="GO:0005975">
    <property type="term" value="P:carbohydrate metabolic process"/>
    <property type="evidence" value="ECO:0007669"/>
    <property type="project" value="InterPro"/>
</dbReference>
<dbReference type="Pfam" id="PF01210">
    <property type="entry name" value="NAD_Gly3P_dh_N"/>
    <property type="match status" value="1"/>
</dbReference>
<name>A0A8H6W9W1_MYCCL</name>
<gene>
    <name evidence="8" type="ORF">HMN09_00652400</name>
</gene>
<evidence type="ECO:0000256" key="3">
    <source>
        <dbReference type="ARBA" id="ARBA00048683"/>
    </source>
</evidence>
<dbReference type="GO" id="GO:0141152">
    <property type="term" value="F:glycerol-3-phosphate dehydrogenase (NAD+) activity"/>
    <property type="evidence" value="ECO:0007669"/>
    <property type="project" value="UniProtKB-UniRule"/>
</dbReference>
<dbReference type="PRINTS" id="PR00077">
    <property type="entry name" value="GPDHDRGNASE"/>
</dbReference>
<sequence>MLHSPRALRLRSRSPARRRFSFSLHSLSFPFKMATSKAQPESNSRVLILGAGNFGSCLAEHLGDSDHRVFLWAREQSVVEHFNATRKHLKYLPSHTFSSNVSAVGPALPDAAFINSMDVLLFAIPTQFLRDNLTKLQPALSDKTKLPLLIFVNKGIEIGTDALTLEIIADTCGADVAKAATFISGPSFAKEIVLRRPTSVSVVSFTEAEADKTAALFHQPHFRCYTGSDPVGVELSGALKNVYAIAAGKCILYTRTADEFMASSMLLTSPKNTVIITRGLAEMTCIGTAYGASPLTFLGLAGVGDLFLTCSSSSSRNYTVGYRLGQGETLETIIATLGSVAEGVSTAKSVRNLVTQLGVQAPIAERVYEVLYEGACGRVVHFAGVNDVPGKSTGDAVAELMALPPSREIELATIGRPAEKLLHRLGM</sequence>
<dbReference type="InterPro" id="IPR008927">
    <property type="entry name" value="6-PGluconate_DH-like_C_sf"/>
</dbReference>
<comment type="similarity">
    <text evidence="1 4">Belongs to the NAD-dependent glycerol-3-phosphate dehydrogenase family.</text>
</comment>
<evidence type="ECO:0000313" key="8">
    <source>
        <dbReference type="EMBL" id="KAF7311084.1"/>
    </source>
</evidence>
<dbReference type="SUPFAM" id="SSF51735">
    <property type="entry name" value="NAD(P)-binding Rossmann-fold domains"/>
    <property type="match status" value="1"/>
</dbReference>
<dbReference type="PANTHER" id="PTHR11728:SF1">
    <property type="entry name" value="GLYCEROL-3-PHOSPHATE DEHYDROGENASE [NAD(+)] 2, CHLOROPLASTIC"/>
    <property type="match status" value="1"/>
</dbReference>
<keyword evidence="9" id="KW-1185">Reference proteome</keyword>
<dbReference type="Gene3D" id="1.10.1040.10">
    <property type="entry name" value="N-(1-d-carboxylethyl)-l-norvaline Dehydrogenase, domain 2"/>
    <property type="match status" value="1"/>
</dbReference>
<comment type="catalytic activity">
    <reaction evidence="3 5">
        <text>sn-glycerol 3-phosphate + NAD(+) = dihydroxyacetone phosphate + NADH + H(+)</text>
        <dbReference type="Rhea" id="RHEA:11092"/>
        <dbReference type="ChEBI" id="CHEBI:15378"/>
        <dbReference type="ChEBI" id="CHEBI:57540"/>
        <dbReference type="ChEBI" id="CHEBI:57597"/>
        <dbReference type="ChEBI" id="CHEBI:57642"/>
        <dbReference type="ChEBI" id="CHEBI:57945"/>
        <dbReference type="EC" id="1.1.1.8"/>
    </reaction>
</comment>
<dbReference type="InterPro" id="IPR013328">
    <property type="entry name" value="6PGD_dom2"/>
</dbReference>
<dbReference type="NCBIfam" id="NF000940">
    <property type="entry name" value="PRK00094.1-2"/>
    <property type="match status" value="1"/>
</dbReference>
<evidence type="ECO:0000256" key="1">
    <source>
        <dbReference type="ARBA" id="ARBA00011009"/>
    </source>
</evidence>
<keyword evidence="4" id="KW-0520">NAD</keyword>
<organism evidence="8 9">
    <name type="scientific">Mycena chlorophos</name>
    <name type="common">Agaric fungus</name>
    <name type="synonym">Agaricus chlorophos</name>
    <dbReference type="NCBI Taxonomy" id="658473"/>
    <lineage>
        <taxon>Eukaryota</taxon>
        <taxon>Fungi</taxon>
        <taxon>Dikarya</taxon>
        <taxon>Basidiomycota</taxon>
        <taxon>Agaricomycotina</taxon>
        <taxon>Agaricomycetes</taxon>
        <taxon>Agaricomycetidae</taxon>
        <taxon>Agaricales</taxon>
        <taxon>Marasmiineae</taxon>
        <taxon>Mycenaceae</taxon>
        <taxon>Mycena</taxon>
    </lineage>
</organism>
<dbReference type="NCBIfam" id="NF000942">
    <property type="entry name" value="PRK00094.1-4"/>
    <property type="match status" value="1"/>
</dbReference>
<dbReference type="Proteomes" id="UP000613580">
    <property type="component" value="Unassembled WGS sequence"/>
</dbReference>
<dbReference type="InterPro" id="IPR006109">
    <property type="entry name" value="G3P_DH_NAD-dep_C"/>
</dbReference>
<dbReference type="HAMAP" id="MF_00394">
    <property type="entry name" value="NAD_Glyc3P_dehydrog"/>
    <property type="match status" value="1"/>
</dbReference>
<evidence type="ECO:0000256" key="2">
    <source>
        <dbReference type="ARBA" id="ARBA00023002"/>
    </source>
</evidence>
<comment type="caution">
    <text evidence="8">The sequence shown here is derived from an EMBL/GenBank/DDBJ whole genome shotgun (WGS) entry which is preliminary data.</text>
</comment>
<dbReference type="Gene3D" id="3.40.50.720">
    <property type="entry name" value="NAD(P)-binding Rossmann-like Domain"/>
    <property type="match status" value="1"/>
</dbReference>
<dbReference type="PANTHER" id="PTHR11728">
    <property type="entry name" value="GLYCEROL-3-PHOSPHATE DEHYDROGENASE"/>
    <property type="match status" value="1"/>
</dbReference>
<dbReference type="InterPro" id="IPR006168">
    <property type="entry name" value="G3P_DH_NAD-dep"/>
</dbReference>